<evidence type="ECO:0000256" key="2">
    <source>
        <dbReference type="ARBA" id="ARBA00010942"/>
    </source>
</evidence>
<dbReference type="SUPFAM" id="SSF82693">
    <property type="entry name" value="Multidrug efflux transporter AcrB pore domain, PN1, PN2, PC1 and PC2 subdomains"/>
    <property type="match status" value="3"/>
</dbReference>
<dbReference type="STRING" id="538381.GCA_001696535_03928"/>
<evidence type="ECO:0000256" key="10">
    <source>
        <dbReference type="SAM" id="MobiDB-lite"/>
    </source>
</evidence>
<comment type="caution">
    <text evidence="9">Lacks conserved residue(s) required for the propagation of feature annotation.</text>
</comment>
<evidence type="ECO:0000256" key="9">
    <source>
        <dbReference type="RuleBase" id="RU364070"/>
    </source>
</evidence>
<name>A0A285TD43_9HYPH</name>
<evidence type="ECO:0000256" key="3">
    <source>
        <dbReference type="ARBA" id="ARBA00022448"/>
    </source>
</evidence>
<dbReference type="PANTHER" id="PTHR32063">
    <property type="match status" value="1"/>
</dbReference>
<evidence type="ECO:0000256" key="5">
    <source>
        <dbReference type="ARBA" id="ARBA00022519"/>
    </source>
</evidence>
<evidence type="ECO:0000256" key="1">
    <source>
        <dbReference type="ARBA" id="ARBA00004429"/>
    </source>
</evidence>
<feature type="transmembrane region" description="Helical" evidence="9">
    <location>
        <begin position="434"/>
        <end position="458"/>
    </location>
</feature>
<keyword evidence="12" id="KW-1185">Reference proteome</keyword>
<keyword evidence="3 9" id="KW-0813">Transport</keyword>
<feature type="transmembrane region" description="Helical" evidence="9">
    <location>
        <begin position="470"/>
        <end position="493"/>
    </location>
</feature>
<dbReference type="SUPFAM" id="SSF82866">
    <property type="entry name" value="Multidrug efflux transporter AcrB transmembrane domain"/>
    <property type="match status" value="2"/>
</dbReference>
<dbReference type="GO" id="GO:0009636">
    <property type="term" value="P:response to toxic substance"/>
    <property type="evidence" value="ECO:0007669"/>
    <property type="project" value="UniProtKB-ARBA"/>
</dbReference>
<dbReference type="Pfam" id="PF00873">
    <property type="entry name" value="ACR_tran"/>
    <property type="match status" value="1"/>
</dbReference>
<dbReference type="GO" id="GO:0015562">
    <property type="term" value="F:efflux transmembrane transporter activity"/>
    <property type="evidence" value="ECO:0007669"/>
    <property type="project" value="InterPro"/>
</dbReference>
<keyword evidence="7 9" id="KW-1133">Transmembrane helix</keyword>
<evidence type="ECO:0000256" key="8">
    <source>
        <dbReference type="ARBA" id="ARBA00023136"/>
    </source>
</evidence>
<dbReference type="Gene3D" id="3.30.70.1320">
    <property type="entry name" value="Multidrug efflux transporter AcrB pore domain like"/>
    <property type="match status" value="1"/>
</dbReference>
<dbReference type="GO" id="GO:0005886">
    <property type="term" value="C:plasma membrane"/>
    <property type="evidence" value="ECO:0007669"/>
    <property type="project" value="UniProtKB-SubCell"/>
</dbReference>
<protein>
    <recommendedName>
        <fullName evidence="9">Efflux pump membrane transporter</fullName>
    </recommendedName>
</protein>
<dbReference type="Gene3D" id="3.30.2090.10">
    <property type="entry name" value="Multidrug efflux transporter AcrB TolC docking domain, DN and DC subdomains"/>
    <property type="match status" value="2"/>
</dbReference>
<dbReference type="NCBIfam" id="TIGR00915">
    <property type="entry name" value="2A0602"/>
    <property type="match status" value="1"/>
</dbReference>
<feature type="transmembrane region" description="Helical" evidence="9">
    <location>
        <begin position="541"/>
        <end position="558"/>
    </location>
</feature>
<feature type="transmembrane region" description="Helical" evidence="9">
    <location>
        <begin position="392"/>
        <end position="413"/>
    </location>
</feature>
<reference evidence="11 12" key="1">
    <citation type="submission" date="2017-08" db="EMBL/GenBank/DDBJ databases">
        <authorList>
            <person name="de Groot N.N."/>
        </authorList>
    </citation>
    <scope>NUCLEOTIDE SEQUENCE [LARGE SCALE GENOMIC DNA]</scope>
    <source>
        <strain evidence="11 12">USBA 352</strain>
    </source>
</reference>
<keyword evidence="4" id="KW-1003">Cell membrane</keyword>
<feature type="transmembrane region" description="Helical" evidence="9">
    <location>
        <begin position="969"/>
        <end position="989"/>
    </location>
</feature>
<dbReference type="InterPro" id="IPR027463">
    <property type="entry name" value="AcrB_DN_DC_subdom"/>
</dbReference>
<feature type="transmembrane region" description="Helical" evidence="9">
    <location>
        <begin position="1001"/>
        <end position="1023"/>
    </location>
</feature>
<dbReference type="AlphaFoldDB" id="A0A285TD43"/>
<dbReference type="GO" id="GO:0042910">
    <property type="term" value="F:xenobiotic transmembrane transporter activity"/>
    <property type="evidence" value="ECO:0007669"/>
    <property type="project" value="TreeGrafter"/>
</dbReference>
<evidence type="ECO:0000313" key="12">
    <source>
        <dbReference type="Proteomes" id="UP000219331"/>
    </source>
</evidence>
<feature type="transmembrane region" description="Helical" evidence="9">
    <location>
        <begin position="366"/>
        <end position="386"/>
    </location>
</feature>
<accession>A0A285TD43</accession>
<comment type="similarity">
    <text evidence="2 9">Belongs to the resistance-nodulation-cell division (RND) (TC 2.A.6) family.</text>
</comment>
<dbReference type="Gene3D" id="1.20.1640.10">
    <property type="entry name" value="Multidrug efflux transporter AcrB transmembrane domain"/>
    <property type="match status" value="2"/>
</dbReference>
<dbReference type="InterPro" id="IPR001036">
    <property type="entry name" value="Acrflvin-R"/>
</dbReference>
<evidence type="ECO:0000256" key="6">
    <source>
        <dbReference type="ARBA" id="ARBA00022692"/>
    </source>
</evidence>
<gene>
    <name evidence="11" type="ORF">SAMN05421512_110127</name>
</gene>
<sequence length="1062" mass="113222">MPSFFINRPVFAWVIAIFITLAGVIAIPFMPVAQYPNVAPPQISISTNYPGVAPEDAYLSVTRPIEEELNGVEGLIYFESTSESSGRISITATFQPGTDVSQASVDVQNAVRRVEPRLPGIVTQQGIRIEQAGAGFLMVVSATSTDGSYNVVDLGDYLSRNVLGEIRRIDGVGSAQLFATQRSMRIWMDPDKMLGLNLTSQDIINAIRAQNAQVAAGRIGAQPNPITQQISASVLVKGQLSSIEEFGQVVLRANPDGSTVRLSDVARIEIGGESYNFSTRLNGQPSAAIGVQLSPTGNAMATSEAVRAKMEELAQFFPPGITYEIPYDTSPFVEASIEKVIHTLLEAVALVFVVMFLFLQSFRYTVIPTLVVPVALLGTCAVMLAAGFSINVLTMFAMVLAIGILVDDAIVVVENVERIMAEEGLSPRAATRKAMTQITGAIIGITLVLTAVFVPMAFFPGAVGVIYQQFSLTMVVSILFSGFLALSFTPALCASMLKPIPKGHHEEKKGFFGWFNRGFGRTTNGYSSVVSWISRRAGRMMIIYLALLVGLGWGFMRLPSSFLPNEDQGFLLVNIQAPPEASANRTLEVMEQVEAIFGKESAVSRIVGILGFSFSGAGQNAALAFVTLKDWSERGPEDAAGAIAGRANGQLFGIKDAISFALSPPAIQGLGTSNGFTFRLQDRGGRGTEALAAARDQMMGAASQSPILAGLRVDGLPDAAQVDLMIDREKANAFGVAFADINATISANLGSSYVNDFPNSGRMQRVTVQADQDARMETNDLLRLNVRNNNGGMVPLSAFADVVWSKGPSQIVGYNGYPSIRISGEAAPGYSSGEAIAEMERLAGQLPAGFGYEWTGQSLQEIQSGTQAPFLIGLSILFVFLLLAALYESWSIPFAVMLVVPLGVIGAVAAVTLRGMPNDVYFTVGLIAIVGLSAKNAILIIEFAKDLMAEGRSLIDATIEAAHLRFRPILMTSLAFTLGVTPLAIASGASAGSQNAIGTGVMGGMISGTILAIFFVPVFFVFVMRMFRRIPIDGHLPKHEDDEHPVPAAGDKSPAAERTPAE</sequence>
<dbReference type="Gene3D" id="3.30.70.1430">
    <property type="entry name" value="Multidrug efflux transporter AcrB pore domain"/>
    <property type="match status" value="2"/>
</dbReference>
<organism evidence="11 12">
    <name type="scientific">Stappia indica</name>
    <dbReference type="NCBI Taxonomy" id="538381"/>
    <lineage>
        <taxon>Bacteria</taxon>
        <taxon>Pseudomonadati</taxon>
        <taxon>Pseudomonadota</taxon>
        <taxon>Alphaproteobacteria</taxon>
        <taxon>Hyphomicrobiales</taxon>
        <taxon>Stappiaceae</taxon>
        <taxon>Stappia</taxon>
    </lineage>
</organism>
<feature type="region of interest" description="Disordered" evidence="10">
    <location>
        <begin position="1038"/>
        <end position="1062"/>
    </location>
</feature>
<keyword evidence="8 9" id="KW-0472">Membrane</keyword>
<feature type="transmembrane region" description="Helical" evidence="9">
    <location>
        <begin position="868"/>
        <end position="887"/>
    </location>
</feature>
<feature type="transmembrane region" description="Helical" evidence="9">
    <location>
        <begin position="340"/>
        <end position="359"/>
    </location>
</feature>
<dbReference type="RefSeq" id="WP_097175877.1">
    <property type="nucleotide sequence ID" value="NZ_OBML01000010.1"/>
</dbReference>
<dbReference type="OrthoDB" id="9807350at2"/>
<dbReference type="SUPFAM" id="SSF82714">
    <property type="entry name" value="Multidrug efflux transporter AcrB TolC docking domain, DN and DC subdomains"/>
    <property type="match status" value="2"/>
</dbReference>
<keyword evidence="6 9" id="KW-0812">Transmembrane</keyword>
<dbReference type="PANTHER" id="PTHR32063:SF10">
    <property type="entry name" value="EFFLUX PUMP MEMBRANE TRANSPORTER"/>
    <property type="match status" value="1"/>
</dbReference>
<proteinExistence type="inferred from homology"/>
<dbReference type="FunFam" id="1.20.1640.10:FF:000001">
    <property type="entry name" value="Efflux pump membrane transporter"/>
    <property type="match status" value="1"/>
</dbReference>
<dbReference type="Gene3D" id="3.30.70.1440">
    <property type="entry name" value="Multidrug efflux transporter AcrB pore domain"/>
    <property type="match status" value="1"/>
</dbReference>
<evidence type="ECO:0000313" key="11">
    <source>
        <dbReference type="EMBL" id="SOC19980.1"/>
    </source>
</evidence>
<dbReference type="EMBL" id="OBML01000010">
    <property type="protein sequence ID" value="SOC19980.1"/>
    <property type="molecule type" value="Genomic_DNA"/>
</dbReference>
<evidence type="ECO:0000256" key="7">
    <source>
        <dbReference type="ARBA" id="ARBA00022989"/>
    </source>
</evidence>
<feature type="transmembrane region" description="Helical" evidence="9">
    <location>
        <begin position="894"/>
        <end position="914"/>
    </location>
</feature>
<feature type="transmembrane region" description="Helical" evidence="9">
    <location>
        <begin position="920"/>
        <end position="944"/>
    </location>
</feature>
<dbReference type="PRINTS" id="PR00702">
    <property type="entry name" value="ACRIFLAVINRP"/>
</dbReference>
<dbReference type="Proteomes" id="UP000219331">
    <property type="component" value="Unassembled WGS sequence"/>
</dbReference>
<evidence type="ECO:0000256" key="4">
    <source>
        <dbReference type="ARBA" id="ARBA00022475"/>
    </source>
</evidence>
<keyword evidence="5 9" id="KW-0997">Cell inner membrane</keyword>
<comment type="subcellular location">
    <subcellularLocation>
        <location evidence="1 9">Cell inner membrane</location>
        <topology evidence="1 9">Multi-pass membrane protein</topology>
    </subcellularLocation>
</comment>
<dbReference type="NCBIfam" id="NF000282">
    <property type="entry name" value="RND_permease_1"/>
    <property type="match status" value="1"/>
</dbReference>
<dbReference type="InterPro" id="IPR004764">
    <property type="entry name" value="MdtF-like"/>
</dbReference>